<proteinExistence type="predicted"/>
<accession>A0A5C5YYS2</accession>
<dbReference type="EMBL" id="SJPJ01000001">
    <property type="protein sequence ID" value="TWT80080.1"/>
    <property type="molecule type" value="Genomic_DNA"/>
</dbReference>
<comment type="caution">
    <text evidence="2">The sequence shown here is derived from an EMBL/GenBank/DDBJ whole genome shotgun (WGS) entry which is preliminary data.</text>
</comment>
<keyword evidence="3" id="KW-1185">Reference proteome</keyword>
<evidence type="ECO:0000256" key="1">
    <source>
        <dbReference type="SAM" id="MobiDB-lite"/>
    </source>
</evidence>
<name>A0A5C5YYS2_9BACT</name>
<dbReference type="Proteomes" id="UP000315010">
    <property type="component" value="Unassembled WGS sequence"/>
</dbReference>
<protein>
    <submittedName>
        <fullName evidence="2">Uncharacterized protein</fullName>
    </submittedName>
</protein>
<gene>
    <name evidence="2" type="ORF">CA13_14930</name>
</gene>
<reference evidence="2 3" key="1">
    <citation type="submission" date="2019-02" db="EMBL/GenBank/DDBJ databases">
        <title>Deep-cultivation of Planctomycetes and their phenomic and genomic characterization uncovers novel biology.</title>
        <authorList>
            <person name="Wiegand S."/>
            <person name="Jogler M."/>
            <person name="Boedeker C."/>
            <person name="Pinto D."/>
            <person name="Vollmers J."/>
            <person name="Rivas-Marin E."/>
            <person name="Kohn T."/>
            <person name="Peeters S.H."/>
            <person name="Heuer A."/>
            <person name="Rast P."/>
            <person name="Oberbeckmann S."/>
            <person name="Bunk B."/>
            <person name="Jeske O."/>
            <person name="Meyerdierks A."/>
            <person name="Storesund J.E."/>
            <person name="Kallscheuer N."/>
            <person name="Luecker S."/>
            <person name="Lage O.M."/>
            <person name="Pohl T."/>
            <person name="Merkel B.J."/>
            <person name="Hornburger P."/>
            <person name="Mueller R.-W."/>
            <person name="Bruemmer F."/>
            <person name="Labrenz M."/>
            <person name="Spormann A.M."/>
            <person name="Op Den Camp H."/>
            <person name="Overmann J."/>
            <person name="Amann R."/>
            <person name="Jetten M.S.M."/>
            <person name="Mascher T."/>
            <person name="Medema M.H."/>
            <person name="Devos D.P."/>
            <person name="Kaster A.-K."/>
            <person name="Ovreas L."/>
            <person name="Rohde M."/>
            <person name="Galperin M.Y."/>
            <person name="Jogler C."/>
        </authorList>
    </citation>
    <scope>NUCLEOTIDE SEQUENCE [LARGE SCALE GENOMIC DNA]</scope>
    <source>
        <strain evidence="2 3">CA13</strain>
    </source>
</reference>
<dbReference type="AlphaFoldDB" id="A0A5C5YYS2"/>
<evidence type="ECO:0000313" key="3">
    <source>
        <dbReference type="Proteomes" id="UP000315010"/>
    </source>
</evidence>
<feature type="region of interest" description="Disordered" evidence="1">
    <location>
        <begin position="22"/>
        <end position="51"/>
    </location>
</feature>
<evidence type="ECO:0000313" key="2">
    <source>
        <dbReference type="EMBL" id="TWT80080.1"/>
    </source>
</evidence>
<sequence>MGGHSPSAQQIQLVVLPTTPSTNQIALGQSSHRRSESILSKTRSPSPALDATRISEISTMKSVLPAFLCGGVPRGTLEPLGAAFCGDLHQHELLES</sequence>
<organism evidence="2 3">
    <name type="scientific">Novipirellula herctigrandis</name>
    <dbReference type="NCBI Taxonomy" id="2527986"/>
    <lineage>
        <taxon>Bacteria</taxon>
        <taxon>Pseudomonadati</taxon>
        <taxon>Planctomycetota</taxon>
        <taxon>Planctomycetia</taxon>
        <taxon>Pirellulales</taxon>
        <taxon>Pirellulaceae</taxon>
        <taxon>Novipirellula</taxon>
    </lineage>
</organism>